<evidence type="ECO:0000313" key="1">
    <source>
        <dbReference type="EMBL" id="SBT45934.1"/>
    </source>
</evidence>
<name>A0A1A8ZPZ1_PLAOA</name>
<reference evidence="2" key="1">
    <citation type="submission" date="2016-05" db="EMBL/GenBank/DDBJ databases">
        <authorList>
            <person name="Naeem Raeece"/>
        </authorList>
    </citation>
    <scope>NUCLEOTIDE SEQUENCE [LARGE SCALE GENOMIC DNA]</scope>
</reference>
<organism evidence="1 2">
    <name type="scientific">Plasmodium ovale wallikeri</name>
    <dbReference type="NCBI Taxonomy" id="864142"/>
    <lineage>
        <taxon>Eukaryota</taxon>
        <taxon>Sar</taxon>
        <taxon>Alveolata</taxon>
        <taxon>Apicomplexa</taxon>
        <taxon>Aconoidasida</taxon>
        <taxon>Haemosporida</taxon>
        <taxon>Plasmodiidae</taxon>
        <taxon>Plasmodium</taxon>
        <taxon>Plasmodium (Plasmodium)</taxon>
    </lineage>
</organism>
<accession>A0A1A8ZPZ1</accession>
<proteinExistence type="predicted"/>
<protein>
    <submittedName>
        <fullName evidence="1">Uncharacterized protein</fullName>
    </submittedName>
</protein>
<dbReference type="AlphaFoldDB" id="A0A1A8ZPZ1"/>
<sequence>MISPLRMHPFVKLIKKKGAMPLCLCFPLCRGAAEGAAEGAAKSFMRSRLPNRGSTFTALKHDLYFGRPVGKFQPRVFVNHVVDVRSAQGKRGHVSTRAFVCASTRSSACASACASTRSWRQATLTSDRCFSRKTSNFS</sequence>
<evidence type="ECO:0000313" key="2">
    <source>
        <dbReference type="Proteomes" id="UP000078550"/>
    </source>
</evidence>
<dbReference type="Proteomes" id="UP000078550">
    <property type="component" value="Unassembled WGS sequence"/>
</dbReference>
<dbReference type="EMBL" id="FLRE01000181">
    <property type="protein sequence ID" value="SBT45934.1"/>
    <property type="molecule type" value="Genomic_DNA"/>
</dbReference>
<gene>
    <name evidence="1" type="ORF">POVWA2_050950</name>
</gene>